<keyword evidence="4" id="KW-0997">Cell inner membrane</keyword>
<evidence type="ECO:0000259" key="10">
    <source>
        <dbReference type="Pfam" id="PF04290"/>
    </source>
</evidence>
<feature type="domain" description="Tripartite ATP-independent periplasmic transporters DctQ component" evidence="10">
    <location>
        <begin position="22"/>
        <end position="149"/>
    </location>
</feature>
<feature type="transmembrane region" description="Helical" evidence="9">
    <location>
        <begin position="44"/>
        <end position="62"/>
    </location>
</feature>
<dbReference type="Pfam" id="PF04290">
    <property type="entry name" value="DctQ"/>
    <property type="match status" value="1"/>
</dbReference>
<evidence type="ECO:0000256" key="3">
    <source>
        <dbReference type="ARBA" id="ARBA00022475"/>
    </source>
</evidence>
<evidence type="ECO:0000256" key="4">
    <source>
        <dbReference type="ARBA" id="ARBA00022519"/>
    </source>
</evidence>
<dbReference type="PANTHER" id="PTHR35011">
    <property type="entry name" value="2,3-DIKETO-L-GULONATE TRAP TRANSPORTER SMALL PERMEASE PROTEIN YIAM"/>
    <property type="match status" value="1"/>
</dbReference>
<comment type="subcellular location">
    <subcellularLocation>
        <location evidence="1">Cell inner membrane</location>
        <topology evidence="1">Multi-pass membrane protein</topology>
    </subcellularLocation>
</comment>
<reference evidence="11 12" key="1">
    <citation type="submission" date="2023-07" db="EMBL/GenBank/DDBJ databases">
        <title>Genomic Encyclopedia of Type Strains, Phase IV (KMG-IV): sequencing the most valuable type-strain genomes for metagenomic binning, comparative biology and taxonomic classification.</title>
        <authorList>
            <person name="Goeker M."/>
        </authorList>
    </citation>
    <scope>NUCLEOTIDE SEQUENCE [LARGE SCALE GENOMIC DNA]</scope>
    <source>
        <strain evidence="11 12">DSM 17740</strain>
    </source>
</reference>
<gene>
    <name evidence="11" type="ORF">J2S00_000824</name>
</gene>
<evidence type="ECO:0000256" key="7">
    <source>
        <dbReference type="ARBA" id="ARBA00023136"/>
    </source>
</evidence>
<dbReference type="InterPro" id="IPR007387">
    <property type="entry name" value="TRAP_DctQ"/>
</dbReference>
<evidence type="ECO:0000256" key="9">
    <source>
        <dbReference type="SAM" id="Phobius"/>
    </source>
</evidence>
<keyword evidence="2" id="KW-0813">Transport</keyword>
<dbReference type="EMBL" id="JAUSUQ010000002">
    <property type="protein sequence ID" value="MDQ0338041.1"/>
    <property type="molecule type" value="Genomic_DNA"/>
</dbReference>
<dbReference type="InterPro" id="IPR055348">
    <property type="entry name" value="DctQ"/>
</dbReference>
<evidence type="ECO:0000256" key="5">
    <source>
        <dbReference type="ARBA" id="ARBA00022692"/>
    </source>
</evidence>
<dbReference type="PANTHER" id="PTHR35011:SF5">
    <property type="entry name" value="SIALIC ACID TRAP TRANSPORTER SMALL PERMEASE PROTEIN SIAQ"/>
    <property type="match status" value="1"/>
</dbReference>
<protein>
    <submittedName>
        <fullName evidence="11">TRAP-type C4-dicarboxylate transport system permease small subunit</fullName>
    </submittedName>
</protein>
<evidence type="ECO:0000256" key="1">
    <source>
        <dbReference type="ARBA" id="ARBA00004429"/>
    </source>
</evidence>
<keyword evidence="6 9" id="KW-1133">Transmembrane helix</keyword>
<evidence type="ECO:0000256" key="8">
    <source>
        <dbReference type="ARBA" id="ARBA00038436"/>
    </source>
</evidence>
<feature type="transmembrane region" description="Helical" evidence="9">
    <location>
        <begin position="125"/>
        <end position="146"/>
    </location>
</feature>
<name>A0ABU0CQ64_9BACI</name>
<keyword evidence="7 9" id="KW-0472">Membrane</keyword>
<accession>A0ABU0CQ64</accession>
<dbReference type="Proteomes" id="UP001232445">
    <property type="component" value="Unassembled WGS sequence"/>
</dbReference>
<feature type="transmembrane region" description="Helical" evidence="9">
    <location>
        <begin position="12"/>
        <end position="32"/>
    </location>
</feature>
<dbReference type="RefSeq" id="WP_307335762.1">
    <property type="nucleotide sequence ID" value="NZ_JAUSUQ010000002.1"/>
</dbReference>
<comment type="similarity">
    <text evidence="8">Belongs to the TRAP transporter small permease family.</text>
</comment>
<keyword evidence="5 9" id="KW-0812">Transmembrane</keyword>
<evidence type="ECO:0000256" key="2">
    <source>
        <dbReference type="ARBA" id="ARBA00022448"/>
    </source>
</evidence>
<keyword evidence="12" id="KW-1185">Reference proteome</keyword>
<organism evidence="11 12">
    <name type="scientific">Caldalkalibacillus uzonensis</name>
    <dbReference type="NCBI Taxonomy" id="353224"/>
    <lineage>
        <taxon>Bacteria</taxon>
        <taxon>Bacillati</taxon>
        <taxon>Bacillota</taxon>
        <taxon>Bacilli</taxon>
        <taxon>Bacillales</taxon>
        <taxon>Bacillaceae</taxon>
        <taxon>Caldalkalibacillus</taxon>
    </lineage>
</organism>
<sequence length="160" mass="18115">MKALKIVDRTLETLTIITFVGIIISVMIQILSRYLPYSAVWTEELTRFLFIYSVSFAAPLALKKKEYINLDIIINLLPYKVRNFYYGFIYLLIVILCSVIAFQGYTFAKIGLGQSSATMAIDMSIIHSSIGISMVFVALYAFFHMLDHFKGTQSKNGKGV</sequence>
<keyword evidence="3" id="KW-1003">Cell membrane</keyword>
<evidence type="ECO:0000313" key="12">
    <source>
        <dbReference type="Proteomes" id="UP001232445"/>
    </source>
</evidence>
<evidence type="ECO:0000256" key="6">
    <source>
        <dbReference type="ARBA" id="ARBA00022989"/>
    </source>
</evidence>
<comment type="caution">
    <text evidence="11">The sequence shown here is derived from an EMBL/GenBank/DDBJ whole genome shotgun (WGS) entry which is preliminary data.</text>
</comment>
<evidence type="ECO:0000313" key="11">
    <source>
        <dbReference type="EMBL" id="MDQ0338041.1"/>
    </source>
</evidence>
<proteinExistence type="inferred from homology"/>
<feature type="transmembrane region" description="Helical" evidence="9">
    <location>
        <begin position="83"/>
        <end position="105"/>
    </location>
</feature>